<evidence type="ECO:0000313" key="3">
    <source>
        <dbReference type="EMBL" id="CAJ1946928.1"/>
    </source>
</evidence>
<name>A0AAD2PTZ1_9STRA</name>
<keyword evidence="2" id="KW-0732">Signal</keyword>
<protein>
    <submittedName>
        <fullName evidence="3">Uncharacterized protein</fullName>
    </submittedName>
</protein>
<sequence length="354" mass="39123">MIPLLQILVILLLLASKADARSTSNDDPSSSSSSSSSFSIKLPPWEQYSDLDGEEDSNRSGLFGHGREFKVFGSSSSSSSSASGGGDYDTYRGGGGGGGGGYYRSNAAKSQKRDFVEMYRRYGLPEYGSGSRRGANINSNNNNNNNNININNNINWKPPSVFRGVHHWWRTSVGPKLENLPRIVCRVEPTTTLKLRKTVRPLGTIVQMGADFNTQLGVWQFKSSWEEPIIGGKLTLIGNELHITKSWRLYVGAVEDLVTRLRFRAAINLQTFQAYARVGFRTERLSPINVMEGFTILKRLPLDGSGGNVKLEVKANVALPEPEIEYSTETQQRSLIGMGDVEVSIDEMNLLLDY</sequence>
<dbReference type="EMBL" id="CAKOGP040001718">
    <property type="protein sequence ID" value="CAJ1946928.1"/>
    <property type="molecule type" value="Genomic_DNA"/>
</dbReference>
<evidence type="ECO:0000256" key="2">
    <source>
        <dbReference type="SAM" id="SignalP"/>
    </source>
</evidence>
<feature type="signal peptide" evidence="2">
    <location>
        <begin position="1"/>
        <end position="20"/>
    </location>
</feature>
<feature type="compositionally biased region" description="Low complexity" evidence="1">
    <location>
        <begin position="29"/>
        <end position="39"/>
    </location>
</feature>
<comment type="caution">
    <text evidence="3">The sequence shown here is derived from an EMBL/GenBank/DDBJ whole genome shotgun (WGS) entry which is preliminary data.</text>
</comment>
<reference evidence="3" key="1">
    <citation type="submission" date="2023-08" db="EMBL/GenBank/DDBJ databases">
        <authorList>
            <person name="Audoor S."/>
            <person name="Bilcke G."/>
        </authorList>
    </citation>
    <scope>NUCLEOTIDE SEQUENCE</scope>
</reference>
<dbReference type="AlphaFoldDB" id="A0AAD2PTZ1"/>
<evidence type="ECO:0000313" key="4">
    <source>
        <dbReference type="Proteomes" id="UP001295423"/>
    </source>
</evidence>
<dbReference type="Proteomes" id="UP001295423">
    <property type="component" value="Unassembled WGS sequence"/>
</dbReference>
<feature type="region of interest" description="Disordered" evidence="1">
    <location>
        <begin position="21"/>
        <end position="41"/>
    </location>
</feature>
<evidence type="ECO:0000256" key="1">
    <source>
        <dbReference type="SAM" id="MobiDB-lite"/>
    </source>
</evidence>
<feature type="chain" id="PRO_5042135018" evidence="2">
    <location>
        <begin position="21"/>
        <end position="354"/>
    </location>
</feature>
<accession>A0AAD2PTZ1</accession>
<gene>
    <name evidence="3" type="ORF">CYCCA115_LOCUS10903</name>
</gene>
<keyword evidence="4" id="KW-1185">Reference proteome</keyword>
<proteinExistence type="predicted"/>
<organism evidence="3 4">
    <name type="scientific">Cylindrotheca closterium</name>
    <dbReference type="NCBI Taxonomy" id="2856"/>
    <lineage>
        <taxon>Eukaryota</taxon>
        <taxon>Sar</taxon>
        <taxon>Stramenopiles</taxon>
        <taxon>Ochrophyta</taxon>
        <taxon>Bacillariophyta</taxon>
        <taxon>Bacillariophyceae</taxon>
        <taxon>Bacillariophycidae</taxon>
        <taxon>Bacillariales</taxon>
        <taxon>Bacillariaceae</taxon>
        <taxon>Cylindrotheca</taxon>
    </lineage>
</organism>